<dbReference type="InterPro" id="IPR012127">
    <property type="entry name" value="Cyt_c_prime"/>
</dbReference>
<organism evidence="9 10">
    <name type="scientific">Wohlfahrtiimonas chitiniclastica</name>
    <dbReference type="NCBI Taxonomy" id="400946"/>
    <lineage>
        <taxon>Bacteria</taxon>
        <taxon>Pseudomonadati</taxon>
        <taxon>Pseudomonadota</taxon>
        <taxon>Gammaproteobacteria</taxon>
        <taxon>Cardiobacteriales</taxon>
        <taxon>Ignatzschineriaceae</taxon>
        <taxon>Wohlfahrtiimonas</taxon>
    </lineage>
</organism>
<sequence>MKKLALLAALSVATMSAGFAQDLEQAKKVRQSMFQVAAWEMGTLAGMAKGEIPFDAAKAEKAAKVMNAMAISLDEVFIPGSYAGSKVRSEINTKPELFQKDAANFVKESEAMITAASSEATLKAQLGKLGSTCKSCHDSFRAD</sequence>
<keyword evidence="8" id="KW-0732">Signal</keyword>
<dbReference type="AlphaFoldDB" id="A0A165GWN7"/>
<keyword evidence="2 7" id="KW-0349">Heme</keyword>
<evidence type="ECO:0000256" key="6">
    <source>
        <dbReference type="PIRSR" id="PIRSR000027-1"/>
    </source>
</evidence>
<evidence type="ECO:0000313" key="10">
    <source>
        <dbReference type="Proteomes" id="UP000680020"/>
    </source>
</evidence>
<dbReference type="GO" id="GO:0005506">
    <property type="term" value="F:iron ion binding"/>
    <property type="evidence" value="ECO:0007669"/>
    <property type="project" value="InterPro"/>
</dbReference>
<evidence type="ECO:0000313" key="9">
    <source>
        <dbReference type="EMBL" id="MBS7824723.1"/>
    </source>
</evidence>
<keyword evidence="5 6" id="KW-0408">Iron</keyword>
<evidence type="ECO:0000256" key="5">
    <source>
        <dbReference type="ARBA" id="ARBA00023004"/>
    </source>
</evidence>
<dbReference type="InterPro" id="IPR010980">
    <property type="entry name" value="Cyt_c/b562"/>
</dbReference>
<comment type="PTM">
    <text evidence="7">Binds 1 heme group per subunit.</text>
</comment>
<evidence type="ECO:0000256" key="7">
    <source>
        <dbReference type="PIRSR" id="PIRSR000027-2"/>
    </source>
</evidence>
<evidence type="ECO:0000256" key="3">
    <source>
        <dbReference type="ARBA" id="ARBA00022723"/>
    </source>
</evidence>
<dbReference type="Proteomes" id="UP000680020">
    <property type="component" value="Unassembled WGS sequence"/>
</dbReference>
<comment type="caution">
    <text evidence="9">The sequence shown here is derived from an EMBL/GenBank/DDBJ whole genome shotgun (WGS) entry which is preliminary data.</text>
</comment>
<feature type="binding site" description="covalent" evidence="7">
    <location>
        <position position="133"/>
    </location>
    <ligand>
        <name>heme c</name>
        <dbReference type="ChEBI" id="CHEBI:61717"/>
    </ligand>
</feature>
<dbReference type="EMBL" id="JAGIBU010000004">
    <property type="protein sequence ID" value="MBS7824723.1"/>
    <property type="molecule type" value="Genomic_DNA"/>
</dbReference>
<feature type="chain" id="PRO_5015051980" evidence="8">
    <location>
        <begin position="21"/>
        <end position="143"/>
    </location>
</feature>
<protein>
    <submittedName>
        <fullName evidence="9">Cytochrome c</fullName>
    </submittedName>
</protein>
<gene>
    <name evidence="9" type="ORF">J7561_05835</name>
</gene>
<keyword evidence="3 6" id="KW-0479">Metal-binding</keyword>
<keyword evidence="1" id="KW-0813">Transport</keyword>
<dbReference type="PRINTS" id="PR00608">
    <property type="entry name" value="CYTCHROMECII"/>
</dbReference>
<reference evidence="9" key="1">
    <citation type="submission" date="2021-03" db="EMBL/GenBank/DDBJ databases">
        <title>Identification and antibiotic profiling of Wohlfahrtiimonas chitiniclastica, an underestimated human pathogen.</title>
        <authorList>
            <person name="Kopf A."/>
            <person name="Bunk B."/>
            <person name="Coldewey S."/>
            <person name="Gunzer F."/>
            <person name="Riedel T."/>
            <person name="Schroettner P."/>
        </authorList>
    </citation>
    <scope>NUCLEOTIDE SEQUENCE</scope>
    <source>
        <strain evidence="9">DSM 100917</strain>
    </source>
</reference>
<dbReference type="InterPro" id="IPR002321">
    <property type="entry name" value="Cyt_c_II"/>
</dbReference>
<dbReference type="GO" id="GO:0042597">
    <property type="term" value="C:periplasmic space"/>
    <property type="evidence" value="ECO:0007669"/>
    <property type="project" value="InterPro"/>
</dbReference>
<evidence type="ECO:0000256" key="4">
    <source>
        <dbReference type="ARBA" id="ARBA00022982"/>
    </source>
</evidence>
<dbReference type="SMR" id="A0A165GWN7"/>
<feature type="binding site" description="covalent" evidence="7">
    <location>
        <position position="136"/>
    </location>
    <ligand>
        <name>heme c</name>
        <dbReference type="ChEBI" id="CHEBI:61717"/>
    </ligand>
</feature>
<dbReference type="GO" id="GO:0009055">
    <property type="term" value="F:electron transfer activity"/>
    <property type="evidence" value="ECO:0007669"/>
    <property type="project" value="InterPro"/>
</dbReference>
<dbReference type="PIRSF" id="PIRSF000027">
    <property type="entry name" value="Cytc_c_prime"/>
    <property type="match status" value="1"/>
</dbReference>
<dbReference type="GeneID" id="58263851"/>
<feature type="signal peptide" evidence="8">
    <location>
        <begin position="1"/>
        <end position="20"/>
    </location>
</feature>
<dbReference type="InterPro" id="IPR015984">
    <property type="entry name" value="Cyt_c_prime_subgr"/>
</dbReference>
<dbReference type="GO" id="GO:0020037">
    <property type="term" value="F:heme binding"/>
    <property type="evidence" value="ECO:0007669"/>
    <property type="project" value="InterPro"/>
</dbReference>
<keyword evidence="4" id="KW-0249">Electron transport</keyword>
<feature type="binding site" description="axial binding residue" evidence="6">
    <location>
        <position position="137"/>
    </location>
    <ligand>
        <name>heme c</name>
        <dbReference type="ChEBI" id="CHEBI:61717"/>
    </ligand>
    <ligandPart>
        <name>Fe</name>
        <dbReference type="ChEBI" id="CHEBI:18248"/>
    </ligandPart>
</feature>
<name>A0A165GWN7_9GAMM</name>
<accession>A0A165GWN7</accession>
<dbReference type="SUPFAM" id="SSF47175">
    <property type="entry name" value="Cytochromes"/>
    <property type="match status" value="1"/>
</dbReference>
<dbReference type="RefSeq" id="WP_008316283.1">
    <property type="nucleotide sequence ID" value="NZ_CP115969.1"/>
</dbReference>
<evidence type="ECO:0000256" key="1">
    <source>
        <dbReference type="ARBA" id="ARBA00022448"/>
    </source>
</evidence>
<evidence type="ECO:0000256" key="8">
    <source>
        <dbReference type="SAM" id="SignalP"/>
    </source>
</evidence>
<dbReference type="GO" id="GO:0022900">
    <property type="term" value="P:electron transport chain"/>
    <property type="evidence" value="ECO:0007669"/>
    <property type="project" value="InterPro"/>
</dbReference>
<dbReference type="PROSITE" id="PS51009">
    <property type="entry name" value="CYTCII"/>
    <property type="match status" value="1"/>
</dbReference>
<dbReference type="Pfam" id="PF01322">
    <property type="entry name" value="Cytochrom_C_2"/>
    <property type="match status" value="1"/>
</dbReference>
<dbReference type="Gene3D" id="1.20.120.10">
    <property type="entry name" value="Cytochrome c/b562"/>
    <property type="match status" value="1"/>
</dbReference>
<proteinExistence type="predicted"/>
<evidence type="ECO:0000256" key="2">
    <source>
        <dbReference type="ARBA" id="ARBA00022617"/>
    </source>
</evidence>